<gene>
    <name evidence="1" type="ORF">KIK155_LOCUS29014</name>
</gene>
<dbReference type="AlphaFoldDB" id="A0A818XL11"/>
<name>A0A818XL11_9BILA</name>
<dbReference type="Proteomes" id="UP000663865">
    <property type="component" value="Unassembled WGS sequence"/>
</dbReference>
<protein>
    <submittedName>
        <fullName evidence="1">Uncharacterized protein</fullName>
    </submittedName>
</protein>
<dbReference type="EMBL" id="CAJNYV010005336">
    <property type="protein sequence ID" value="CAF3738788.1"/>
    <property type="molecule type" value="Genomic_DNA"/>
</dbReference>
<reference evidence="1" key="1">
    <citation type="submission" date="2021-02" db="EMBL/GenBank/DDBJ databases">
        <authorList>
            <person name="Nowell W R."/>
        </authorList>
    </citation>
    <scope>NUCLEOTIDE SEQUENCE</scope>
</reference>
<accession>A0A818XL11</accession>
<proteinExistence type="predicted"/>
<evidence type="ECO:0000313" key="2">
    <source>
        <dbReference type="Proteomes" id="UP000663865"/>
    </source>
</evidence>
<organism evidence="1 2">
    <name type="scientific">Rotaria socialis</name>
    <dbReference type="NCBI Taxonomy" id="392032"/>
    <lineage>
        <taxon>Eukaryota</taxon>
        <taxon>Metazoa</taxon>
        <taxon>Spiralia</taxon>
        <taxon>Gnathifera</taxon>
        <taxon>Rotifera</taxon>
        <taxon>Eurotatoria</taxon>
        <taxon>Bdelloidea</taxon>
        <taxon>Philodinida</taxon>
        <taxon>Philodinidae</taxon>
        <taxon>Rotaria</taxon>
    </lineage>
</organism>
<comment type="caution">
    <text evidence="1">The sequence shown here is derived from an EMBL/GenBank/DDBJ whole genome shotgun (WGS) entry which is preliminary data.</text>
</comment>
<sequence>MGVCIASTTDDDCKRLRDATDSIEERERETMPCVYVKLERTSACIQQTRLNKVDAGGHNGLHMKSKKYLAEERKSCNQRTIIDNKSVENGKFLASLSILFHTGNIY</sequence>
<evidence type="ECO:0000313" key="1">
    <source>
        <dbReference type="EMBL" id="CAF3738788.1"/>
    </source>
</evidence>